<keyword evidence="3" id="KW-1185">Reference proteome</keyword>
<dbReference type="InterPro" id="IPR050865">
    <property type="entry name" value="BEACH_Domain"/>
</dbReference>
<evidence type="ECO:0000313" key="3">
    <source>
        <dbReference type="Proteomes" id="UP001054945"/>
    </source>
</evidence>
<proteinExistence type="predicted"/>
<dbReference type="EMBL" id="BPLR01016230">
    <property type="protein sequence ID" value="GIY82275.1"/>
    <property type="molecule type" value="Genomic_DNA"/>
</dbReference>
<sequence>MRADDVLKHADFESLCAQTVLDRKEEEKMCDHLITAARRRDSVTASRNIEKILNILTNKHGAWGNKISIPPREYLKLDSWEDDARRRKRFVQKILMVLVIQKLLSKQLLNMVLLRMQFCKHEEFHQHLAITRRQQQHHLQSSDLLDDSDLWDDKDLDAELAGPVSFSTKCRLIAPGVVVPGMLSITQAEMFFEVDEDDTEYKKMDPELRNISSYEVKDLLVKVAEE</sequence>
<dbReference type="PANTHER" id="PTHR13743:SF162">
    <property type="entry name" value="NEUROBEACHIN"/>
    <property type="match status" value="1"/>
</dbReference>
<dbReference type="PROSITE" id="PS51783">
    <property type="entry name" value="PH_BEACH"/>
    <property type="match status" value="1"/>
</dbReference>
<evidence type="ECO:0000259" key="1">
    <source>
        <dbReference type="PROSITE" id="PS51783"/>
    </source>
</evidence>
<dbReference type="PANTHER" id="PTHR13743">
    <property type="entry name" value="BEIGE/BEACH-RELATED"/>
    <property type="match status" value="1"/>
</dbReference>
<dbReference type="Pfam" id="PF06469">
    <property type="entry name" value="DUF1088"/>
    <property type="match status" value="1"/>
</dbReference>
<dbReference type="AlphaFoldDB" id="A0AAV4WLJ4"/>
<comment type="caution">
    <text evidence="2">The sequence shown here is derived from an EMBL/GenBank/DDBJ whole genome shotgun (WGS) entry which is preliminary data.</text>
</comment>
<dbReference type="GO" id="GO:0005829">
    <property type="term" value="C:cytosol"/>
    <property type="evidence" value="ECO:0007669"/>
    <property type="project" value="TreeGrafter"/>
</dbReference>
<feature type="domain" description="BEACH-type PH" evidence="1">
    <location>
        <begin position="159"/>
        <end position="226"/>
    </location>
</feature>
<dbReference type="Proteomes" id="UP001054945">
    <property type="component" value="Unassembled WGS sequence"/>
</dbReference>
<dbReference type="InterPro" id="IPR023362">
    <property type="entry name" value="PH-BEACH_dom"/>
</dbReference>
<dbReference type="GO" id="GO:0008104">
    <property type="term" value="P:intracellular protein localization"/>
    <property type="evidence" value="ECO:0007669"/>
    <property type="project" value="TreeGrafter"/>
</dbReference>
<accession>A0AAV4WLJ4</accession>
<name>A0AAV4WLJ4_CAEEX</name>
<dbReference type="InterPro" id="IPR010508">
    <property type="entry name" value="NBEA-like_DUF1088"/>
</dbReference>
<evidence type="ECO:0000313" key="2">
    <source>
        <dbReference type="EMBL" id="GIY82275.1"/>
    </source>
</evidence>
<organism evidence="2 3">
    <name type="scientific">Caerostris extrusa</name>
    <name type="common">Bark spider</name>
    <name type="synonym">Caerostris bankana</name>
    <dbReference type="NCBI Taxonomy" id="172846"/>
    <lineage>
        <taxon>Eukaryota</taxon>
        <taxon>Metazoa</taxon>
        <taxon>Ecdysozoa</taxon>
        <taxon>Arthropoda</taxon>
        <taxon>Chelicerata</taxon>
        <taxon>Arachnida</taxon>
        <taxon>Araneae</taxon>
        <taxon>Araneomorphae</taxon>
        <taxon>Entelegynae</taxon>
        <taxon>Araneoidea</taxon>
        <taxon>Araneidae</taxon>
        <taxon>Caerostris</taxon>
    </lineage>
</organism>
<dbReference type="GO" id="GO:0019901">
    <property type="term" value="F:protein kinase binding"/>
    <property type="evidence" value="ECO:0007669"/>
    <property type="project" value="TreeGrafter"/>
</dbReference>
<gene>
    <name evidence="2" type="primary">rg</name>
    <name evidence="2" type="ORF">CEXT_266771</name>
</gene>
<dbReference type="InterPro" id="IPR011993">
    <property type="entry name" value="PH-like_dom_sf"/>
</dbReference>
<dbReference type="Gene3D" id="2.30.29.30">
    <property type="entry name" value="Pleckstrin-homology domain (PH domain)/Phosphotyrosine-binding domain (PTB)"/>
    <property type="match status" value="1"/>
</dbReference>
<dbReference type="GO" id="GO:0016020">
    <property type="term" value="C:membrane"/>
    <property type="evidence" value="ECO:0007669"/>
    <property type="project" value="TreeGrafter"/>
</dbReference>
<protein>
    <submittedName>
        <fullName evidence="2">Neurobeachin</fullName>
    </submittedName>
</protein>
<reference evidence="2 3" key="1">
    <citation type="submission" date="2021-06" db="EMBL/GenBank/DDBJ databases">
        <title>Caerostris extrusa draft genome.</title>
        <authorList>
            <person name="Kono N."/>
            <person name="Arakawa K."/>
        </authorList>
    </citation>
    <scope>NUCLEOTIDE SEQUENCE [LARGE SCALE GENOMIC DNA]</scope>
</reference>